<dbReference type="InterPro" id="IPR019223">
    <property type="entry name" value="DUF2147"/>
</dbReference>
<dbReference type="AlphaFoldDB" id="A0A7W4K7A6"/>
<gene>
    <name evidence="2" type="ORF">HLH28_09000</name>
</gene>
<protein>
    <submittedName>
        <fullName evidence="2">DUF2147 domain-containing protein</fullName>
    </submittedName>
</protein>
<evidence type="ECO:0000313" key="2">
    <source>
        <dbReference type="EMBL" id="MBB2201710.1"/>
    </source>
</evidence>
<reference evidence="2 3" key="1">
    <citation type="submission" date="2020-04" db="EMBL/GenBank/DDBJ databases">
        <title>Description of novel Gluconacetobacter.</title>
        <authorList>
            <person name="Sombolestani A."/>
        </authorList>
    </citation>
    <scope>NUCLEOTIDE SEQUENCE [LARGE SCALE GENOMIC DNA]</scope>
    <source>
        <strain evidence="2 3">LMG 27802</strain>
    </source>
</reference>
<feature type="domain" description="DUF2147" evidence="1">
    <location>
        <begin position="61"/>
        <end position="167"/>
    </location>
</feature>
<dbReference type="EMBL" id="JABEQM010000006">
    <property type="protein sequence ID" value="MBB2201710.1"/>
    <property type="molecule type" value="Genomic_DNA"/>
</dbReference>
<evidence type="ECO:0000313" key="3">
    <source>
        <dbReference type="Proteomes" id="UP000578030"/>
    </source>
</evidence>
<evidence type="ECO:0000259" key="1">
    <source>
        <dbReference type="Pfam" id="PF09917"/>
    </source>
</evidence>
<dbReference type="Gene3D" id="2.40.128.520">
    <property type="match status" value="1"/>
</dbReference>
<dbReference type="PANTHER" id="PTHR36919:SF2">
    <property type="entry name" value="BLL6627 PROTEIN"/>
    <property type="match status" value="1"/>
</dbReference>
<proteinExistence type="predicted"/>
<comment type="caution">
    <text evidence="2">The sequence shown here is derived from an EMBL/GenBank/DDBJ whole genome shotgun (WGS) entry which is preliminary data.</text>
</comment>
<dbReference type="PANTHER" id="PTHR36919">
    <property type="entry name" value="BLR1215 PROTEIN"/>
    <property type="match status" value="1"/>
</dbReference>
<keyword evidence="3" id="KW-1185">Reference proteome</keyword>
<accession>A0A7W4K7A6</accession>
<sequence>MGRMQDRKDRPDAAFPAWNRVMRGGLPRLAVAAGIIALGGLPAMAAWAAPANDTGILSTLGLWETQEHDGVFDVRSCGGGQICGRLVGMRYTGEVPKAKDGGSECGLLMLTGFTPDSEEAGRLNGHILDPDTGRVYHAQIWSPREGVLKLRGYIGIPLFGETHTWTRYTGTIGPRCQMP</sequence>
<dbReference type="Proteomes" id="UP000578030">
    <property type="component" value="Unassembled WGS sequence"/>
</dbReference>
<dbReference type="Pfam" id="PF09917">
    <property type="entry name" value="DUF2147"/>
    <property type="match status" value="1"/>
</dbReference>
<name>A0A7W4K7A6_9PROT</name>
<organism evidence="2 3">
    <name type="scientific">Gluconacetobacter tumulisoli</name>
    <dbReference type="NCBI Taxonomy" id="1286189"/>
    <lineage>
        <taxon>Bacteria</taxon>
        <taxon>Pseudomonadati</taxon>
        <taxon>Pseudomonadota</taxon>
        <taxon>Alphaproteobacteria</taxon>
        <taxon>Acetobacterales</taxon>
        <taxon>Acetobacteraceae</taxon>
        <taxon>Gluconacetobacter</taxon>
    </lineage>
</organism>